<gene>
    <name evidence="3" type="ORF">ACFO1S_07195</name>
</gene>
<keyword evidence="4" id="KW-1185">Reference proteome</keyword>
<reference evidence="4" key="1">
    <citation type="journal article" date="2019" name="Int. J. Syst. Evol. Microbiol.">
        <title>The Global Catalogue of Microorganisms (GCM) 10K type strain sequencing project: providing services to taxonomists for standard genome sequencing and annotation.</title>
        <authorList>
            <consortium name="The Broad Institute Genomics Platform"/>
            <consortium name="The Broad Institute Genome Sequencing Center for Infectious Disease"/>
            <person name="Wu L."/>
            <person name="Ma J."/>
        </authorList>
    </citation>
    <scope>NUCLEOTIDE SEQUENCE [LARGE SCALE GENOMIC DNA]</scope>
    <source>
        <strain evidence="4">CGMCC 4.1641</strain>
    </source>
</reference>
<feature type="coiled-coil region" evidence="1">
    <location>
        <begin position="151"/>
        <end position="178"/>
    </location>
</feature>
<sequence>MLLRKSLSFVLLAALLVSSFVSAPPGAAAAAVELTVAVKASFDKTSAAADAKTAAALNALYNDLSSLLKEDKELEAKIKAQRYRNEETLIALRKQIREIDAPKLARLAQQTQQAKARYQPLFDAYSALNKQITLAKGVKNKTLNALLRTQADAMKLSVQFAREEIKEKEAAHKAARTAASNKIKAARDSLASIEKLKVQIKAQRSAASLPRSSRSPVWANFKYAIKRNDARGSQDSLSTLVMLSRQIVEQQKKIQSLELRIADSLSGTKAQFL</sequence>
<organism evidence="3 4">
    <name type="scientific">Cohnella boryungensis</name>
    <dbReference type="NCBI Taxonomy" id="768479"/>
    <lineage>
        <taxon>Bacteria</taxon>
        <taxon>Bacillati</taxon>
        <taxon>Bacillota</taxon>
        <taxon>Bacilli</taxon>
        <taxon>Bacillales</taxon>
        <taxon>Paenibacillaceae</taxon>
        <taxon>Cohnella</taxon>
    </lineage>
</organism>
<evidence type="ECO:0000313" key="4">
    <source>
        <dbReference type="Proteomes" id="UP001595755"/>
    </source>
</evidence>
<dbReference type="Proteomes" id="UP001595755">
    <property type="component" value="Unassembled WGS sequence"/>
</dbReference>
<comment type="caution">
    <text evidence="3">The sequence shown here is derived from an EMBL/GenBank/DDBJ whole genome shotgun (WGS) entry which is preliminary data.</text>
</comment>
<dbReference type="RefSeq" id="WP_204605140.1">
    <property type="nucleotide sequence ID" value="NZ_JBHSED010000010.1"/>
</dbReference>
<keyword evidence="1" id="KW-0175">Coiled coil</keyword>
<keyword evidence="2" id="KW-0732">Signal</keyword>
<protein>
    <submittedName>
        <fullName evidence="3">Uncharacterized protein</fullName>
    </submittedName>
</protein>
<evidence type="ECO:0000256" key="1">
    <source>
        <dbReference type="SAM" id="Coils"/>
    </source>
</evidence>
<name>A0ABV8S7B6_9BACL</name>
<dbReference type="EMBL" id="JBHSED010000010">
    <property type="protein sequence ID" value="MFC4303235.1"/>
    <property type="molecule type" value="Genomic_DNA"/>
</dbReference>
<feature type="signal peptide" evidence="2">
    <location>
        <begin position="1"/>
        <end position="23"/>
    </location>
</feature>
<evidence type="ECO:0000256" key="2">
    <source>
        <dbReference type="SAM" id="SignalP"/>
    </source>
</evidence>
<proteinExistence type="predicted"/>
<feature type="chain" id="PRO_5047381674" evidence="2">
    <location>
        <begin position="24"/>
        <end position="273"/>
    </location>
</feature>
<accession>A0ABV8S7B6</accession>
<evidence type="ECO:0000313" key="3">
    <source>
        <dbReference type="EMBL" id="MFC4303235.1"/>
    </source>
</evidence>